<accession>A0AAN6UCZ0</accession>
<evidence type="ECO:0000256" key="1">
    <source>
        <dbReference type="ARBA" id="ARBA00004123"/>
    </source>
</evidence>
<dbReference type="SUPFAM" id="SSF57701">
    <property type="entry name" value="Zn2/Cys6 DNA-binding domain"/>
    <property type="match status" value="1"/>
</dbReference>
<feature type="domain" description="Zn(2)-C6 fungal-type" evidence="9">
    <location>
        <begin position="21"/>
        <end position="53"/>
    </location>
</feature>
<evidence type="ECO:0000256" key="6">
    <source>
        <dbReference type="ARBA" id="ARBA00023163"/>
    </source>
</evidence>
<dbReference type="InterPro" id="IPR052202">
    <property type="entry name" value="Yeast_MetPath_Reg"/>
</dbReference>
<keyword evidence="7" id="KW-0539">Nucleus</keyword>
<evidence type="ECO:0000313" key="11">
    <source>
        <dbReference type="Proteomes" id="UP001304895"/>
    </source>
</evidence>
<keyword evidence="4" id="KW-0805">Transcription regulation</keyword>
<dbReference type="PROSITE" id="PS50048">
    <property type="entry name" value="ZN2_CY6_FUNGAL_2"/>
    <property type="match status" value="1"/>
</dbReference>
<dbReference type="EMBL" id="MU853433">
    <property type="protein sequence ID" value="KAK4130680.1"/>
    <property type="molecule type" value="Genomic_DNA"/>
</dbReference>
<dbReference type="InterPro" id="IPR007219">
    <property type="entry name" value="XnlR_reg_dom"/>
</dbReference>
<proteinExistence type="predicted"/>
<dbReference type="SMART" id="SM00906">
    <property type="entry name" value="Fungal_trans"/>
    <property type="match status" value="1"/>
</dbReference>
<keyword evidence="5" id="KW-0238">DNA-binding</keyword>
<dbReference type="CDD" id="cd00067">
    <property type="entry name" value="GAL4"/>
    <property type="match status" value="1"/>
</dbReference>
<dbReference type="GO" id="GO:0005634">
    <property type="term" value="C:nucleus"/>
    <property type="evidence" value="ECO:0007669"/>
    <property type="project" value="UniProtKB-SubCell"/>
</dbReference>
<dbReference type="Pfam" id="PF00172">
    <property type="entry name" value="Zn_clus"/>
    <property type="match status" value="1"/>
</dbReference>
<feature type="compositionally biased region" description="Polar residues" evidence="8">
    <location>
        <begin position="620"/>
        <end position="644"/>
    </location>
</feature>
<comment type="caution">
    <text evidence="10">The sequence shown here is derived from an EMBL/GenBank/DDBJ whole genome shotgun (WGS) entry which is preliminary data.</text>
</comment>
<dbReference type="PANTHER" id="PTHR47782:SF2">
    <property type="entry name" value="TRANSCRIPTION FACTOR, PUTATIVE (AFU_ORTHOLOGUE AFUA_4G12570)-RELATED"/>
    <property type="match status" value="1"/>
</dbReference>
<evidence type="ECO:0000256" key="2">
    <source>
        <dbReference type="ARBA" id="ARBA00022723"/>
    </source>
</evidence>
<name>A0AAN6UCZ0_9PEZI</name>
<evidence type="ECO:0000256" key="8">
    <source>
        <dbReference type="SAM" id="MobiDB-lite"/>
    </source>
</evidence>
<dbReference type="PANTHER" id="PTHR47782">
    <property type="entry name" value="ZN(II)2CYS6 TRANSCRIPTION FACTOR (EUROFUNG)-RELATED"/>
    <property type="match status" value="1"/>
</dbReference>
<dbReference type="AlphaFoldDB" id="A0AAN6UCZ0"/>
<dbReference type="InterPro" id="IPR001138">
    <property type="entry name" value="Zn2Cys6_DnaBD"/>
</dbReference>
<dbReference type="GO" id="GO:0006351">
    <property type="term" value="P:DNA-templated transcription"/>
    <property type="evidence" value="ECO:0007669"/>
    <property type="project" value="InterPro"/>
</dbReference>
<dbReference type="SMART" id="SM00066">
    <property type="entry name" value="GAL4"/>
    <property type="match status" value="1"/>
</dbReference>
<protein>
    <recommendedName>
        <fullName evidence="9">Zn(2)-C6 fungal-type domain-containing protein</fullName>
    </recommendedName>
</protein>
<evidence type="ECO:0000256" key="7">
    <source>
        <dbReference type="ARBA" id="ARBA00023242"/>
    </source>
</evidence>
<evidence type="ECO:0000313" key="10">
    <source>
        <dbReference type="EMBL" id="KAK4130680.1"/>
    </source>
</evidence>
<dbReference type="Pfam" id="PF04082">
    <property type="entry name" value="Fungal_trans"/>
    <property type="match status" value="1"/>
</dbReference>
<keyword evidence="3" id="KW-0862">Zinc</keyword>
<keyword evidence="11" id="KW-1185">Reference proteome</keyword>
<keyword evidence="6" id="KW-0804">Transcription</keyword>
<dbReference type="GO" id="GO:0000981">
    <property type="term" value="F:DNA-binding transcription factor activity, RNA polymerase II-specific"/>
    <property type="evidence" value="ECO:0007669"/>
    <property type="project" value="InterPro"/>
</dbReference>
<comment type="subcellular location">
    <subcellularLocation>
        <location evidence="1">Nucleus</location>
    </subcellularLocation>
</comment>
<evidence type="ECO:0000259" key="9">
    <source>
        <dbReference type="PROSITE" id="PS50048"/>
    </source>
</evidence>
<dbReference type="GO" id="GO:0043565">
    <property type="term" value="F:sequence-specific DNA binding"/>
    <property type="evidence" value="ECO:0007669"/>
    <property type="project" value="TreeGrafter"/>
</dbReference>
<evidence type="ECO:0000256" key="4">
    <source>
        <dbReference type="ARBA" id="ARBA00023015"/>
    </source>
</evidence>
<sequence>MPPRSSFADSPLLRVSRPVSACSRCRSAKVKCDGKLPACTACEKAGRESECSAANDQFARGKERSYVAALELRIEKLESRLSYAQSRKASVAFHDPDALPALDPNRKDSLAFIRAAIHRKAARTRENADVNSLVSDFGYLSVGANTRDFEPSEANMTFARVVLAAATNDPVPEPKTTSLPPEQTMRALVQFYETSILPLYPVFHRSSLHALVSELYEEGNPRPIRSSEYWLFWMVLAIGSAAQSRSKRDESYLNAVEFVARALPHADRALMSGYVTQLQSLLLLTQYSMLDPAHFDCWNLIGFTCRAVVDLGLHQDPPNIQQLDQDALDARRRTFYCAYALDRAISMVHARAFSFYDDALSVGLPSPNYANSTLSTGSSAAQPSLPDASVFLFRLRQLESEWYQTLFQCNPNDPLPDATLYIWQKCFEMREWSEGLPHNLPIDIREMLDLELRYSYVYCIAPCARAPHLSAYGKMLIFEHAIGYADRIYEAANNVTSRGFYTYHDALRVYFMGSQFVSVLRDAGNLVLSGSPIPMPHLIPGKPPPPLLPERVDRGGGDNLERSLRCLERLRLTLKLYGDRWEDALSLMETFEMMSAEVLESLKARQVTREAAEAARADNVRNQQRQPLSVHQPVPNSVSTTQHYSPLPPHPQQLPPQGQEMRWVDVDVAQIIQGRGHI</sequence>
<feature type="region of interest" description="Disordered" evidence="8">
    <location>
        <begin position="613"/>
        <end position="657"/>
    </location>
</feature>
<dbReference type="CDD" id="cd12148">
    <property type="entry name" value="fungal_TF_MHR"/>
    <property type="match status" value="1"/>
</dbReference>
<dbReference type="Proteomes" id="UP001304895">
    <property type="component" value="Unassembled WGS sequence"/>
</dbReference>
<organism evidence="10 11">
    <name type="scientific">Trichocladium antarcticum</name>
    <dbReference type="NCBI Taxonomy" id="1450529"/>
    <lineage>
        <taxon>Eukaryota</taxon>
        <taxon>Fungi</taxon>
        <taxon>Dikarya</taxon>
        <taxon>Ascomycota</taxon>
        <taxon>Pezizomycotina</taxon>
        <taxon>Sordariomycetes</taxon>
        <taxon>Sordariomycetidae</taxon>
        <taxon>Sordariales</taxon>
        <taxon>Chaetomiaceae</taxon>
        <taxon>Trichocladium</taxon>
    </lineage>
</organism>
<keyword evidence="2" id="KW-0479">Metal-binding</keyword>
<evidence type="ECO:0000256" key="3">
    <source>
        <dbReference type="ARBA" id="ARBA00022833"/>
    </source>
</evidence>
<dbReference type="PROSITE" id="PS00463">
    <property type="entry name" value="ZN2_CY6_FUNGAL_1"/>
    <property type="match status" value="1"/>
</dbReference>
<dbReference type="Gene3D" id="4.10.240.10">
    <property type="entry name" value="Zn(2)-C6 fungal-type DNA-binding domain"/>
    <property type="match status" value="1"/>
</dbReference>
<dbReference type="GO" id="GO:0008270">
    <property type="term" value="F:zinc ion binding"/>
    <property type="evidence" value="ECO:0007669"/>
    <property type="project" value="InterPro"/>
</dbReference>
<reference evidence="10" key="2">
    <citation type="submission" date="2023-05" db="EMBL/GenBank/DDBJ databases">
        <authorList>
            <consortium name="Lawrence Berkeley National Laboratory"/>
            <person name="Steindorff A."/>
            <person name="Hensen N."/>
            <person name="Bonometti L."/>
            <person name="Westerberg I."/>
            <person name="Brannstrom I.O."/>
            <person name="Guillou S."/>
            <person name="Cros-Aarteil S."/>
            <person name="Calhoun S."/>
            <person name="Haridas S."/>
            <person name="Kuo A."/>
            <person name="Mondo S."/>
            <person name="Pangilinan J."/>
            <person name="Riley R."/>
            <person name="Labutti K."/>
            <person name="Andreopoulos B."/>
            <person name="Lipzen A."/>
            <person name="Chen C."/>
            <person name="Yanf M."/>
            <person name="Daum C."/>
            <person name="Ng V."/>
            <person name="Clum A."/>
            <person name="Ohm R."/>
            <person name="Martin F."/>
            <person name="Silar P."/>
            <person name="Natvig D."/>
            <person name="Lalanne C."/>
            <person name="Gautier V."/>
            <person name="Ament-Velasquez S.L."/>
            <person name="Kruys A."/>
            <person name="Hutchinson M.I."/>
            <person name="Powell A.J."/>
            <person name="Barry K."/>
            <person name="Miller A.N."/>
            <person name="Grigoriev I.V."/>
            <person name="Debuchy R."/>
            <person name="Gladieux P."/>
            <person name="Thoren M.H."/>
            <person name="Johannesson H."/>
        </authorList>
    </citation>
    <scope>NUCLEOTIDE SEQUENCE</scope>
    <source>
        <strain evidence="10">CBS 123565</strain>
    </source>
</reference>
<reference evidence="10" key="1">
    <citation type="journal article" date="2023" name="Mol. Phylogenet. Evol.">
        <title>Genome-scale phylogeny and comparative genomics of the fungal order Sordariales.</title>
        <authorList>
            <person name="Hensen N."/>
            <person name="Bonometti L."/>
            <person name="Westerberg I."/>
            <person name="Brannstrom I.O."/>
            <person name="Guillou S."/>
            <person name="Cros-Aarteil S."/>
            <person name="Calhoun S."/>
            <person name="Haridas S."/>
            <person name="Kuo A."/>
            <person name="Mondo S."/>
            <person name="Pangilinan J."/>
            <person name="Riley R."/>
            <person name="LaButti K."/>
            <person name="Andreopoulos B."/>
            <person name="Lipzen A."/>
            <person name="Chen C."/>
            <person name="Yan M."/>
            <person name="Daum C."/>
            <person name="Ng V."/>
            <person name="Clum A."/>
            <person name="Steindorff A."/>
            <person name="Ohm R.A."/>
            <person name="Martin F."/>
            <person name="Silar P."/>
            <person name="Natvig D.O."/>
            <person name="Lalanne C."/>
            <person name="Gautier V."/>
            <person name="Ament-Velasquez S.L."/>
            <person name="Kruys A."/>
            <person name="Hutchinson M.I."/>
            <person name="Powell A.J."/>
            <person name="Barry K."/>
            <person name="Miller A.N."/>
            <person name="Grigoriev I.V."/>
            <person name="Debuchy R."/>
            <person name="Gladieux P."/>
            <person name="Hiltunen Thoren M."/>
            <person name="Johannesson H."/>
        </authorList>
    </citation>
    <scope>NUCLEOTIDE SEQUENCE</scope>
    <source>
        <strain evidence="10">CBS 123565</strain>
    </source>
</reference>
<dbReference type="InterPro" id="IPR036864">
    <property type="entry name" value="Zn2-C6_fun-type_DNA-bd_sf"/>
</dbReference>
<dbReference type="GO" id="GO:0045944">
    <property type="term" value="P:positive regulation of transcription by RNA polymerase II"/>
    <property type="evidence" value="ECO:0007669"/>
    <property type="project" value="TreeGrafter"/>
</dbReference>
<evidence type="ECO:0000256" key="5">
    <source>
        <dbReference type="ARBA" id="ARBA00023125"/>
    </source>
</evidence>
<gene>
    <name evidence="10" type="ORF">BT67DRAFT_213156</name>
</gene>